<dbReference type="KEGG" id="maes:Ga0123461_1111"/>
<dbReference type="OrthoDB" id="1634048at2"/>
<accession>A0A2K8KX65</accession>
<organism evidence="5 6">
    <name type="scientific">Mariprofundus aestuarium</name>
    <dbReference type="NCBI Taxonomy" id="1921086"/>
    <lineage>
        <taxon>Bacteria</taxon>
        <taxon>Pseudomonadati</taxon>
        <taxon>Pseudomonadota</taxon>
        <taxon>Candidatius Mariprofundia</taxon>
        <taxon>Mariprofundales</taxon>
        <taxon>Mariprofundaceae</taxon>
        <taxon>Mariprofundus</taxon>
    </lineage>
</organism>
<keyword evidence="6" id="KW-1185">Reference proteome</keyword>
<dbReference type="EMBL" id="CP018799">
    <property type="protein sequence ID" value="ATX79530.1"/>
    <property type="molecule type" value="Genomic_DNA"/>
</dbReference>
<proteinExistence type="inferred from homology"/>
<dbReference type="Proteomes" id="UP000231701">
    <property type="component" value="Chromosome"/>
</dbReference>
<evidence type="ECO:0000313" key="5">
    <source>
        <dbReference type="EMBL" id="ATX79530.1"/>
    </source>
</evidence>
<dbReference type="Pfam" id="PF03389">
    <property type="entry name" value="MobA_MobL"/>
    <property type="match status" value="1"/>
</dbReference>
<evidence type="ECO:0000313" key="6">
    <source>
        <dbReference type="Proteomes" id="UP000231701"/>
    </source>
</evidence>
<keyword evidence="2" id="KW-0184">Conjugation</keyword>
<evidence type="ECO:0000256" key="1">
    <source>
        <dbReference type="ARBA" id="ARBA00010873"/>
    </source>
</evidence>
<name>A0A2K8KX65_MARES</name>
<feature type="domain" description="MobA/MobL protein" evidence="4">
    <location>
        <begin position="26"/>
        <end position="229"/>
    </location>
</feature>
<protein>
    <submittedName>
        <fullName evidence="5">MobA/MobL family protein</fullName>
    </submittedName>
</protein>
<reference evidence="5 6" key="1">
    <citation type="submission" date="2016-12" db="EMBL/GenBank/DDBJ databases">
        <title>Isolation and genomic insights into novel planktonic Zetaproteobacteria from stratified waters of the Chesapeake Bay.</title>
        <authorList>
            <person name="McAllister S.M."/>
            <person name="Kato S."/>
            <person name="Chan C.S."/>
            <person name="Chiu B.K."/>
            <person name="Field E.K."/>
        </authorList>
    </citation>
    <scope>NUCLEOTIDE SEQUENCE [LARGE SCALE GENOMIC DNA]</scope>
    <source>
        <strain evidence="5 6">CP-5</strain>
    </source>
</reference>
<evidence type="ECO:0000256" key="2">
    <source>
        <dbReference type="ARBA" id="ARBA00022971"/>
    </source>
</evidence>
<dbReference type="RefSeq" id="WP_100277413.1">
    <property type="nucleotide sequence ID" value="NZ_CP018799.1"/>
</dbReference>
<evidence type="ECO:0000256" key="3">
    <source>
        <dbReference type="SAM" id="MobiDB-lite"/>
    </source>
</evidence>
<feature type="region of interest" description="Disordered" evidence="3">
    <location>
        <begin position="150"/>
        <end position="174"/>
    </location>
</feature>
<gene>
    <name evidence="5" type="ORF">Ga0123461_1111</name>
</gene>
<dbReference type="InterPro" id="IPR005053">
    <property type="entry name" value="MobA_MobL"/>
</dbReference>
<sequence length="459" mass="52548">MSEFHLSLNIGAKGKAGPHFHYISASEKYAKKHGVVHIESGNMPIWATAEPALFWEASDKFERANGTTYRELEVALPRELPFSIQLDLARQLAEEVCDTRHAYSFAIHHTKASDGGLNPHVHLQFSERIQDGIERDAATFFKRANKAAPEKGGCVKDRSWQASKRGKQKHAESSTRLLEIREQWADMCNQALSSHGSDARVDHRSNVARGIYLLPQPKVGAKSWHLQRRTEKRELDPVTNKMGPMPFTGVKNERFKHWEEVISCNKAIIAEQSNHAPEIQRRLADAERELAALVPINRPDRQEILRNIAEGQQSARRLAQEIWKLEHVTRRSIYNSMMRVKQKYDAGGNWLVRAFNQFRHRSTLNQLKKKHDAVLFAKSSKIKKRERFIERLCLHPYAIKEASEMYTKQAVQHSNYLASKRDLELEIESIKASLSCQKSTSQPLVYHCIRPIGSNSVIN</sequence>
<comment type="similarity">
    <text evidence="1">Belongs to the MobA/MobL family.</text>
</comment>
<dbReference type="AlphaFoldDB" id="A0A2K8KX65"/>
<evidence type="ECO:0000259" key="4">
    <source>
        <dbReference type="Pfam" id="PF03389"/>
    </source>
</evidence>
<dbReference type="Gene3D" id="3.30.930.30">
    <property type="match status" value="1"/>
</dbReference>